<dbReference type="GO" id="GO:0007018">
    <property type="term" value="P:microtubule-based movement"/>
    <property type="evidence" value="ECO:0007669"/>
    <property type="project" value="InterPro"/>
</dbReference>
<dbReference type="CDD" id="cd01372">
    <property type="entry name" value="KISc_KIF4"/>
    <property type="match status" value="1"/>
</dbReference>
<evidence type="ECO:0000313" key="17">
    <source>
        <dbReference type="WBParaSite" id="SMRG1_74200.3"/>
    </source>
</evidence>
<evidence type="ECO:0000256" key="14">
    <source>
        <dbReference type="SAM" id="MobiDB-lite"/>
    </source>
</evidence>
<dbReference type="PROSITE" id="PS50294">
    <property type="entry name" value="WD_REPEATS_REGION"/>
    <property type="match status" value="2"/>
</dbReference>
<evidence type="ECO:0000256" key="13">
    <source>
        <dbReference type="SAM" id="Coils"/>
    </source>
</evidence>
<feature type="region of interest" description="Disordered" evidence="14">
    <location>
        <begin position="723"/>
        <end position="776"/>
    </location>
</feature>
<dbReference type="PRINTS" id="PR00380">
    <property type="entry name" value="KINESINHEAVY"/>
</dbReference>
<dbReference type="Proteomes" id="UP000050790">
    <property type="component" value="Unassembled WGS sequence"/>
</dbReference>
<dbReference type="InterPro" id="IPR001752">
    <property type="entry name" value="Kinesin_motor_dom"/>
</dbReference>
<evidence type="ECO:0000256" key="8">
    <source>
        <dbReference type="ARBA" id="ARBA00023054"/>
    </source>
</evidence>
<evidence type="ECO:0000259" key="15">
    <source>
        <dbReference type="PROSITE" id="PS50067"/>
    </source>
</evidence>
<dbReference type="GO" id="GO:0008017">
    <property type="term" value="F:microtubule binding"/>
    <property type="evidence" value="ECO:0007669"/>
    <property type="project" value="InterPro"/>
</dbReference>
<keyword evidence="10" id="KW-0206">Cytoskeleton</keyword>
<evidence type="ECO:0000313" key="16">
    <source>
        <dbReference type="Proteomes" id="UP000050790"/>
    </source>
</evidence>
<dbReference type="GO" id="GO:0007052">
    <property type="term" value="P:mitotic spindle organization"/>
    <property type="evidence" value="ECO:0007669"/>
    <property type="project" value="TreeGrafter"/>
</dbReference>
<keyword evidence="3 11" id="KW-0853">WD repeat</keyword>
<dbReference type="CDD" id="cd00200">
    <property type="entry name" value="WD40"/>
    <property type="match status" value="1"/>
</dbReference>
<dbReference type="WBParaSite" id="SMRG1_74200.3">
    <property type="protein sequence ID" value="SMRG1_74200.3"/>
    <property type="gene ID" value="SMRG1_74200"/>
</dbReference>
<dbReference type="WBParaSite" id="SMRG1_74200.4">
    <property type="protein sequence ID" value="SMRG1_74200.4"/>
    <property type="gene ID" value="SMRG1_74200"/>
</dbReference>
<dbReference type="PROSITE" id="PS00411">
    <property type="entry name" value="KINESIN_MOTOR_1"/>
    <property type="match status" value="1"/>
</dbReference>
<keyword evidence="5" id="KW-0677">Repeat</keyword>
<reference evidence="17 18" key="1">
    <citation type="submission" date="2023-11" db="UniProtKB">
        <authorList>
            <consortium name="WormBaseParasite"/>
        </authorList>
    </citation>
    <scope>IDENTIFICATION</scope>
</reference>
<dbReference type="SMART" id="SM00320">
    <property type="entry name" value="WD40"/>
    <property type="match status" value="6"/>
</dbReference>
<dbReference type="Pfam" id="PF23203">
    <property type="entry name" value="KIF21A"/>
    <property type="match status" value="1"/>
</dbReference>
<evidence type="ECO:0000256" key="1">
    <source>
        <dbReference type="ARBA" id="ARBA00004245"/>
    </source>
</evidence>
<evidence type="ECO:0000256" key="3">
    <source>
        <dbReference type="ARBA" id="ARBA00022574"/>
    </source>
</evidence>
<dbReference type="CDD" id="cd22248">
    <property type="entry name" value="Rcc_KIF21"/>
    <property type="match status" value="1"/>
</dbReference>
<dbReference type="PROSITE" id="PS50067">
    <property type="entry name" value="KINESIN_MOTOR_2"/>
    <property type="match status" value="1"/>
</dbReference>
<feature type="domain" description="Kinesin motor" evidence="15">
    <location>
        <begin position="18"/>
        <end position="384"/>
    </location>
</feature>
<dbReference type="InterPro" id="IPR027417">
    <property type="entry name" value="P-loop_NTPase"/>
</dbReference>
<dbReference type="InterPro" id="IPR027640">
    <property type="entry name" value="Kinesin-like_fam"/>
</dbReference>
<feature type="compositionally biased region" description="Basic and acidic residues" evidence="14">
    <location>
        <begin position="658"/>
        <end position="672"/>
    </location>
</feature>
<evidence type="ECO:0000256" key="12">
    <source>
        <dbReference type="PROSITE-ProRule" id="PRU00283"/>
    </source>
</evidence>
<keyword evidence="4" id="KW-0493">Microtubule</keyword>
<dbReference type="InterPro" id="IPR036961">
    <property type="entry name" value="Kinesin_motor_dom_sf"/>
</dbReference>
<dbReference type="Pfam" id="PF00400">
    <property type="entry name" value="WD40"/>
    <property type="match status" value="3"/>
</dbReference>
<dbReference type="PANTHER" id="PTHR47969:SF28">
    <property type="entry name" value="KINESIN-LIKE PROTEIN KIF21B"/>
    <property type="match status" value="1"/>
</dbReference>
<dbReference type="InterPro" id="IPR015943">
    <property type="entry name" value="WD40/YVTN_repeat-like_dom_sf"/>
</dbReference>
<feature type="coiled-coil region" evidence="13">
    <location>
        <begin position="516"/>
        <end position="543"/>
    </location>
</feature>
<accession>A0AA85AAH9</accession>
<feature type="compositionally biased region" description="Basic and acidic residues" evidence="14">
    <location>
        <begin position="247"/>
        <end position="265"/>
    </location>
</feature>
<evidence type="ECO:0000256" key="2">
    <source>
        <dbReference type="ARBA" id="ARBA00022490"/>
    </source>
</evidence>
<dbReference type="GO" id="GO:0005524">
    <property type="term" value="F:ATP binding"/>
    <property type="evidence" value="ECO:0007669"/>
    <property type="project" value="UniProtKB-UniRule"/>
</dbReference>
<dbReference type="SMART" id="SM00129">
    <property type="entry name" value="KISc"/>
    <property type="match status" value="1"/>
</dbReference>
<dbReference type="Gene3D" id="2.130.10.10">
    <property type="entry name" value="YVTN repeat-like/Quinoprotein amine dehydrogenase"/>
    <property type="match status" value="2"/>
</dbReference>
<dbReference type="PROSITE" id="PS50082">
    <property type="entry name" value="WD_REPEATS_2"/>
    <property type="match status" value="3"/>
</dbReference>
<evidence type="ECO:0000256" key="11">
    <source>
        <dbReference type="PROSITE-ProRule" id="PRU00221"/>
    </source>
</evidence>
<feature type="region of interest" description="Disordered" evidence="14">
    <location>
        <begin position="247"/>
        <end position="273"/>
    </location>
</feature>
<comment type="subcellular location">
    <subcellularLocation>
        <location evidence="1">Cytoplasm</location>
        <location evidence="1">Cytoskeleton</location>
    </subcellularLocation>
</comment>
<dbReference type="InterPro" id="IPR019775">
    <property type="entry name" value="WD40_repeat_CS"/>
</dbReference>
<evidence type="ECO:0000256" key="10">
    <source>
        <dbReference type="ARBA" id="ARBA00023212"/>
    </source>
</evidence>
<feature type="region of interest" description="Disordered" evidence="14">
    <location>
        <begin position="620"/>
        <end position="673"/>
    </location>
</feature>
<feature type="coiled-coil region" evidence="13">
    <location>
        <begin position="1059"/>
        <end position="1127"/>
    </location>
</feature>
<evidence type="ECO:0000256" key="9">
    <source>
        <dbReference type="ARBA" id="ARBA00023175"/>
    </source>
</evidence>
<dbReference type="GO" id="GO:0003777">
    <property type="term" value="F:microtubule motor activity"/>
    <property type="evidence" value="ECO:0007669"/>
    <property type="project" value="InterPro"/>
</dbReference>
<dbReference type="PROSITE" id="PS00678">
    <property type="entry name" value="WD_REPEATS_1"/>
    <property type="match status" value="1"/>
</dbReference>
<dbReference type="GO" id="GO:0005875">
    <property type="term" value="C:microtubule associated complex"/>
    <property type="evidence" value="ECO:0007669"/>
    <property type="project" value="TreeGrafter"/>
</dbReference>
<feature type="compositionally biased region" description="Acidic residues" evidence="14">
    <location>
        <begin position="750"/>
        <end position="762"/>
    </location>
</feature>
<dbReference type="Pfam" id="PF25764">
    <property type="entry name" value="KIF21A_4th"/>
    <property type="match status" value="1"/>
</dbReference>
<dbReference type="GO" id="GO:0051231">
    <property type="term" value="P:spindle elongation"/>
    <property type="evidence" value="ECO:0007669"/>
    <property type="project" value="TreeGrafter"/>
</dbReference>
<dbReference type="InterPro" id="IPR036322">
    <property type="entry name" value="WD40_repeat_dom_sf"/>
</dbReference>
<evidence type="ECO:0000256" key="7">
    <source>
        <dbReference type="ARBA" id="ARBA00022840"/>
    </source>
</evidence>
<feature type="coiled-coil region" evidence="13">
    <location>
        <begin position="788"/>
        <end position="984"/>
    </location>
</feature>
<dbReference type="Pfam" id="PF00225">
    <property type="entry name" value="Kinesin"/>
    <property type="match status" value="1"/>
</dbReference>
<dbReference type="FunFam" id="3.40.850.10:FF:000011">
    <property type="entry name" value="Kinesin family member 21A"/>
    <property type="match status" value="1"/>
</dbReference>
<feature type="repeat" description="WD" evidence="11">
    <location>
        <begin position="1928"/>
        <end position="1961"/>
    </location>
</feature>
<feature type="region of interest" description="Disordered" evidence="14">
    <location>
        <begin position="1380"/>
        <end position="1409"/>
    </location>
</feature>
<feature type="binding site" evidence="12">
    <location>
        <begin position="97"/>
        <end position="104"/>
    </location>
    <ligand>
        <name>ATP</name>
        <dbReference type="ChEBI" id="CHEBI:30616"/>
    </ligand>
</feature>
<name>A0AA85AAH9_9TREM</name>
<evidence type="ECO:0000256" key="6">
    <source>
        <dbReference type="ARBA" id="ARBA00022741"/>
    </source>
</evidence>
<sequence>MGIQRSSAESPMDADSTSVRVAVRIRPQSAKEKAGMNHICTTVASNEPQIVIGKDATFTYDHVFNMNACQDHIFQTLAKPLIDGCMDGYNATIIAYGQTGSGKTYTMGTGFDFNCSHTDAGIIPRAVQYLFASVSKRRAEAAAEKKPVPEFKVVAQFLELYNEQLVDLLDSEKIQKPHLRLHENAQGDIYLTGVSTRLVSDLDDTLKCLHDGSLIRSTASTNMNNQSSRSHAIFTLHIRQQRLLKYEEDSSGHKKDVQSDADPDRNSTVTDQVPEYETLTAKFHFVDLAGSERLKRTGATGDRAKEGISINRGLLALGNVISALGDKTKRGCHVPYRDSKLTRLLQDSLGGNSRTIMIACISPSDCDFLETLNTLKYANRARNIRNRVTMNQDKTSKQLATLRTQLAALEEELNEYRQGRRLAVTNNSGNSSDLSREINMLQSENDKLRLRVKALAVTVDALKVRNAQLLADQETCSWATLKFRLSGAAHTNESNEQTSKVESDRSSSLGLISADAEDFRHLVEKYTVEVEELRTKLAEAEALVEFSQRPYTHASPAQISRLSERRFGSKIDSVFTPNRVAFTSNEFPDLDSSMLAAAEAGLSAVNTYFSNEVQVDDNTIESSYSHRQRKRRRRKRQIINTQSEERKPLKSKLNNVDVHSDVEHSESVDSQKRRLHKFLANDLDGGVTGDDDEDRENKMTGTLIGVSVEIESGNMGDETLLGNVSISSNDSGDKQRDKMDDATEFTDSCSDTDIDDTNDENDILTSMDTQTGNKLPSGLKEARLHQSLAHVSSEIDSKQRLIAELQSKAAELDHLKNHYERQMTSLQWRIKETEHERDSVMANLSQIEHTGEERLKRTREEFEKKLSALQEEVSQLHLARQEQIRLERQQSKKNDELRQLRQELEQLRRYKIELTKRLREETQRTRHLEVLSAKRVMELKKAKSQADNQIRSLEAAHSAKDRALQQKQAELDLLKRKNIEQQRQLSSSFTNRMTQSVIGITGSGWSSLSKPVRRTSLTGSTFNRSRLFGSAKVKWAVVSQELDADVERLQKSARLEHDLQTWIRERECLGRRLKRLQLRRARNEENANNDSEEVENPSKLAEFDEQIRNVTAQLESVQDAIQECQASIIEFEKCGSNLSKITENKPTKSIVSRQDLSSSNNQSNNIHALFSSCTLTEARFLLSKLFDTAVSRGLLASRLQQNENQLRATMLVKEQEREQELEMLKLAIQQSGVSSDNVEAIFSGNERLIRRTNSCPYHGTSNVTGCECCGCAVLSAPLSSEDSSDGIQNDDSQWQEDSVNFTNISHHMSHSMYANIELSNSSKCVSKATEGPGSSGSYSVSDNNVNSSGFSQGIISKARRRVLQTEDVLGVSSNSFSTISQSSICDSMPPPSSTLHRRPRTAHSSCVLPNNSSTVRPTCPLSAGQSPTTKRRVATSVNLNSGASNTQIGSTRTNISNGSNTMSTSLILPSINNTDSMSTETNDPISPPNNKVISVGSSTAVNDVFNRLTSGMSNSPNPSRGSIQPLSKINPSLVSSVTNMNSMSSSNASNQSYQLAPLSASHCSTTLTVPINSSSGNSSNQPLAAFFTSCSTSQLMHASNGTSCHISANVNTTGSSIVHQSVGFAPPIECTHIAKGHSNAVLDIDVIHEVMITGSKDRTAKIWDLATMEEVDTLHDHPNNVTKVRMCPSSNLIFTVCSYFIKVWDRRDVRRCIRTLLSSGLSQEGSLETKVMRRQNICPPGETNIMDITLGGSNPSLNHLMFSATANSVKLWDLRRFYCVGKLHGSHQAPVMVLAAAQTPCNSPTADSEPRLTVVTGSKDHYIKVFDVSSTTSGLLTPTLDLEPPHYDGIESLVIHGNILFSGSRDAAIKKWNLAKNGRQEVLLAQAHKDWIQGMGITHDGTNLISGCRGGTLKLWKVEDCTCLGEINNAHDGAINCVRTYKDRVFTAGNDRDIRFWKFIS</sequence>
<evidence type="ECO:0000256" key="4">
    <source>
        <dbReference type="ARBA" id="ARBA00022701"/>
    </source>
</evidence>
<keyword evidence="2" id="KW-0963">Cytoplasm</keyword>
<dbReference type="GO" id="GO:0005874">
    <property type="term" value="C:microtubule"/>
    <property type="evidence" value="ECO:0007669"/>
    <property type="project" value="UniProtKB-KW"/>
</dbReference>
<dbReference type="InterPro" id="IPR056532">
    <property type="entry name" value="KIF21A/B_hel_2"/>
</dbReference>
<feature type="repeat" description="WD" evidence="11">
    <location>
        <begin position="1634"/>
        <end position="1673"/>
    </location>
</feature>
<organism evidence="16 18">
    <name type="scientific">Schistosoma margrebowiei</name>
    <dbReference type="NCBI Taxonomy" id="48269"/>
    <lineage>
        <taxon>Eukaryota</taxon>
        <taxon>Metazoa</taxon>
        <taxon>Spiralia</taxon>
        <taxon>Lophotrochozoa</taxon>
        <taxon>Platyhelminthes</taxon>
        <taxon>Trematoda</taxon>
        <taxon>Digenea</taxon>
        <taxon>Strigeidida</taxon>
        <taxon>Schistosomatoidea</taxon>
        <taxon>Schistosomatidae</taxon>
        <taxon>Schistosoma</taxon>
    </lineage>
</organism>
<feature type="compositionally biased region" description="Polar residues" evidence="14">
    <location>
        <begin position="764"/>
        <end position="774"/>
    </location>
</feature>
<keyword evidence="6 12" id="KW-0547">Nucleotide-binding</keyword>
<dbReference type="PANTHER" id="PTHR47969">
    <property type="entry name" value="CHROMOSOME-ASSOCIATED KINESIN KIF4A-RELATED"/>
    <property type="match status" value="1"/>
</dbReference>
<dbReference type="InterPro" id="IPR001680">
    <property type="entry name" value="WD40_rpt"/>
</dbReference>
<dbReference type="SUPFAM" id="SSF50978">
    <property type="entry name" value="WD40 repeat-like"/>
    <property type="match status" value="1"/>
</dbReference>
<evidence type="ECO:0000313" key="18">
    <source>
        <dbReference type="WBParaSite" id="SMRG1_74200.4"/>
    </source>
</evidence>
<protein>
    <recommendedName>
        <fullName evidence="15">Kinesin motor domain-containing protein</fullName>
    </recommendedName>
</protein>
<feature type="repeat" description="WD" evidence="11">
    <location>
        <begin position="1885"/>
        <end position="1919"/>
    </location>
</feature>
<feature type="compositionally biased region" description="Basic residues" evidence="14">
    <location>
        <begin position="626"/>
        <end position="637"/>
    </location>
</feature>
<dbReference type="SUPFAM" id="SSF52540">
    <property type="entry name" value="P-loop containing nucleoside triphosphate hydrolases"/>
    <property type="match status" value="1"/>
</dbReference>
<comment type="similarity">
    <text evidence="12">Belongs to the TRAFAC class myosin-kinesin ATPase superfamily. Kinesin family.</text>
</comment>
<evidence type="ECO:0000256" key="5">
    <source>
        <dbReference type="ARBA" id="ARBA00022737"/>
    </source>
</evidence>
<feature type="coiled-coil region" evidence="13">
    <location>
        <begin position="392"/>
        <end position="458"/>
    </location>
</feature>
<keyword evidence="7 12" id="KW-0067">ATP-binding</keyword>
<proteinExistence type="inferred from homology"/>
<dbReference type="InterPro" id="IPR019821">
    <property type="entry name" value="Kinesin_motor_CS"/>
</dbReference>
<keyword evidence="8 13" id="KW-0175">Coiled coil</keyword>
<keyword evidence="9 12" id="KW-0505">Motor protein</keyword>
<dbReference type="Gene3D" id="3.40.850.10">
    <property type="entry name" value="Kinesin motor domain"/>
    <property type="match status" value="1"/>
</dbReference>
<feature type="compositionally biased region" description="Basic and acidic residues" evidence="14">
    <location>
        <begin position="731"/>
        <end position="741"/>
    </location>
</feature>
<feature type="region of interest" description="Disordered" evidence="14">
    <location>
        <begin position="1441"/>
        <end position="1461"/>
    </location>
</feature>